<organism evidence="2 3">
    <name type="scientific">Deinococcus carri</name>
    <dbReference type="NCBI Taxonomy" id="1211323"/>
    <lineage>
        <taxon>Bacteria</taxon>
        <taxon>Thermotogati</taxon>
        <taxon>Deinococcota</taxon>
        <taxon>Deinococci</taxon>
        <taxon>Deinococcales</taxon>
        <taxon>Deinococcaceae</taxon>
        <taxon>Deinococcus</taxon>
    </lineage>
</organism>
<gene>
    <name evidence="2" type="ORF">Dcar01_02027</name>
</gene>
<dbReference type="Gene3D" id="3.40.50.150">
    <property type="entry name" value="Vaccinia Virus protein VP39"/>
    <property type="match status" value="1"/>
</dbReference>
<feature type="domain" description="Methyltransferase" evidence="1">
    <location>
        <begin position="46"/>
        <end position="138"/>
    </location>
</feature>
<sequence length="209" mass="23189">MSGHSQNSRWEAYHQKLQGRPARPTLRQALELFGQEARPVGADLAVDLGCGAGNDTLALLERGWNVVAVDQDPRAIQGLRASLPPGLQGRLQVQQATFETLEVPHALMFNASYSLPFCDPAAFPGLWAQLMERLLPGGRFAGQFFGERDGWAGRPGMNFHTRAEVEAMCRTLELEHFVEEDEEGPTALGGLKHWHVFHVIGRRPWDNPS</sequence>
<accession>A0ABP9W7H2</accession>
<dbReference type="SUPFAM" id="SSF53335">
    <property type="entry name" value="S-adenosyl-L-methionine-dependent methyltransferases"/>
    <property type="match status" value="1"/>
</dbReference>
<evidence type="ECO:0000313" key="2">
    <source>
        <dbReference type="EMBL" id="GAA5513294.1"/>
    </source>
</evidence>
<dbReference type="RefSeq" id="WP_345464731.1">
    <property type="nucleotide sequence ID" value="NZ_BAABRP010000006.1"/>
</dbReference>
<keyword evidence="3" id="KW-1185">Reference proteome</keyword>
<name>A0ABP9W7H2_9DEIO</name>
<dbReference type="EMBL" id="BAABRP010000006">
    <property type="protein sequence ID" value="GAA5513294.1"/>
    <property type="molecule type" value="Genomic_DNA"/>
</dbReference>
<protein>
    <recommendedName>
        <fullName evidence="1">Methyltransferase domain-containing protein</fullName>
    </recommendedName>
</protein>
<comment type="caution">
    <text evidence="2">The sequence shown here is derived from an EMBL/GenBank/DDBJ whole genome shotgun (WGS) entry which is preliminary data.</text>
</comment>
<reference evidence="2 3" key="1">
    <citation type="submission" date="2024-02" db="EMBL/GenBank/DDBJ databases">
        <title>Deinococcus carri NBRC 110142.</title>
        <authorList>
            <person name="Ichikawa N."/>
            <person name="Katano-Makiyama Y."/>
            <person name="Hidaka K."/>
        </authorList>
    </citation>
    <scope>NUCLEOTIDE SEQUENCE [LARGE SCALE GENOMIC DNA]</scope>
    <source>
        <strain evidence="2 3">NBRC 110142</strain>
    </source>
</reference>
<proteinExistence type="predicted"/>
<dbReference type="CDD" id="cd02440">
    <property type="entry name" value="AdoMet_MTases"/>
    <property type="match status" value="1"/>
</dbReference>
<dbReference type="Proteomes" id="UP001401887">
    <property type="component" value="Unassembled WGS sequence"/>
</dbReference>
<evidence type="ECO:0000313" key="3">
    <source>
        <dbReference type="Proteomes" id="UP001401887"/>
    </source>
</evidence>
<dbReference type="InterPro" id="IPR029063">
    <property type="entry name" value="SAM-dependent_MTases_sf"/>
</dbReference>
<dbReference type="InterPro" id="IPR041698">
    <property type="entry name" value="Methyltransf_25"/>
</dbReference>
<evidence type="ECO:0000259" key="1">
    <source>
        <dbReference type="Pfam" id="PF13649"/>
    </source>
</evidence>
<dbReference type="Pfam" id="PF13649">
    <property type="entry name" value="Methyltransf_25"/>
    <property type="match status" value="1"/>
</dbReference>